<dbReference type="Pfam" id="PF04542">
    <property type="entry name" value="Sigma70_r2"/>
    <property type="match status" value="1"/>
</dbReference>
<dbReference type="InterPro" id="IPR014284">
    <property type="entry name" value="RNA_pol_sigma-70_dom"/>
</dbReference>
<keyword evidence="8" id="KW-1185">Reference proteome</keyword>
<dbReference type="PANTHER" id="PTHR43133:SF51">
    <property type="entry name" value="RNA POLYMERASE SIGMA FACTOR"/>
    <property type="match status" value="1"/>
</dbReference>
<evidence type="ECO:0000313" key="7">
    <source>
        <dbReference type="EMBL" id="GIQ68970.1"/>
    </source>
</evidence>
<organism evidence="7 8">
    <name type="scientific">Xylanibacillus composti</name>
    <dbReference type="NCBI Taxonomy" id="1572762"/>
    <lineage>
        <taxon>Bacteria</taxon>
        <taxon>Bacillati</taxon>
        <taxon>Bacillota</taxon>
        <taxon>Bacilli</taxon>
        <taxon>Bacillales</taxon>
        <taxon>Paenibacillaceae</taxon>
        <taxon>Xylanibacillus</taxon>
    </lineage>
</organism>
<comment type="similarity">
    <text evidence="1">Belongs to the sigma-70 factor family. ECF subfamily.</text>
</comment>
<dbReference type="AlphaFoldDB" id="A0A8J4M1L0"/>
<dbReference type="Pfam" id="PF08281">
    <property type="entry name" value="Sigma70_r4_2"/>
    <property type="match status" value="1"/>
</dbReference>
<dbReference type="SUPFAM" id="SSF88946">
    <property type="entry name" value="Sigma2 domain of RNA polymerase sigma factors"/>
    <property type="match status" value="1"/>
</dbReference>
<evidence type="ECO:0000259" key="5">
    <source>
        <dbReference type="Pfam" id="PF04542"/>
    </source>
</evidence>
<name>A0A8J4M1L0_9BACL</name>
<evidence type="ECO:0000256" key="2">
    <source>
        <dbReference type="ARBA" id="ARBA00023015"/>
    </source>
</evidence>
<dbReference type="InterPro" id="IPR013325">
    <property type="entry name" value="RNA_pol_sigma_r2"/>
</dbReference>
<dbReference type="SUPFAM" id="SSF88659">
    <property type="entry name" value="Sigma3 and sigma4 domains of RNA polymerase sigma factors"/>
    <property type="match status" value="1"/>
</dbReference>
<accession>A0A8J4M1L0</accession>
<dbReference type="InterPro" id="IPR036388">
    <property type="entry name" value="WH-like_DNA-bd_sf"/>
</dbReference>
<protein>
    <submittedName>
        <fullName evidence="7">RNA polymerase sigma factor SigW</fullName>
    </submittedName>
</protein>
<dbReference type="InterPro" id="IPR013249">
    <property type="entry name" value="RNA_pol_sigma70_r4_t2"/>
</dbReference>
<keyword evidence="4" id="KW-0804">Transcription</keyword>
<dbReference type="CDD" id="cd06171">
    <property type="entry name" value="Sigma70_r4"/>
    <property type="match status" value="1"/>
</dbReference>
<dbReference type="Gene3D" id="1.10.1740.10">
    <property type="match status" value="1"/>
</dbReference>
<evidence type="ECO:0000313" key="8">
    <source>
        <dbReference type="Proteomes" id="UP000677918"/>
    </source>
</evidence>
<evidence type="ECO:0000259" key="6">
    <source>
        <dbReference type="Pfam" id="PF08281"/>
    </source>
</evidence>
<dbReference type="InterPro" id="IPR007627">
    <property type="entry name" value="RNA_pol_sigma70_r2"/>
</dbReference>
<dbReference type="GO" id="GO:0006352">
    <property type="term" value="P:DNA-templated transcription initiation"/>
    <property type="evidence" value="ECO:0007669"/>
    <property type="project" value="InterPro"/>
</dbReference>
<dbReference type="InterPro" id="IPR013324">
    <property type="entry name" value="RNA_pol_sigma_r3/r4-like"/>
</dbReference>
<dbReference type="EMBL" id="BOVK01000022">
    <property type="protein sequence ID" value="GIQ68970.1"/>
    <property type="molecule type" value="Genomic_DNA"/>
</dbReference>
<dbReference type="Gene3D" id="1.10.10.10">
    <property type="entry name" value="Winged helix-like DNA-binding domain superfamily/Winged helix DNA-binding domain"/>
    <property type="match status" value="1"/>
</dbReference>
<dbReference type="NCBIfam" id="TIGR02937">
    <property type="entry name" value="sigma70-ECF"/>
    <property type="match status" value="1"/>
</dbReference>
<dbReference type="GO" id="GO:0016987">
    <property type="term" value="F:sigma factor activity"/>
    <property type="evidence" value="ECO:0007669"/>
    <property type="project" value="UniProtKB-KW"/>
</dbReference>
<evidence type="ECO:0000256" key="3">
    <source>
        <dbReference type="ARBA" id="ARBA00023082"/>
    </source>
</evidence>
<dbReference type="Proteomes" id="UP000677918">
    <property type="component" value="Unassembled WGS sequence"/>
</dbReference>
<dbReference type="PANTHER" id="PTHR43133">
    <property type="entry name" value="RNA POLYMERASE ECF-TYPE SIGMA FACTO"/>
    <property type="match status" value="1"/>
</dbReference>
<proteinExistence type="inferred from homology"/>
<keyword evidence="3" id="KW-0731">Sigma factor</keyword>
<reference evidence="7" key="1">
    <citation type="submission" date="2021-04" db="EMBL/GenBank/DDBJ databases">
        <title>Draft genome sequence of Xylanibacillus composti strain K13.</title>
        <authorList>
            <person name="Uke A."/>
            <person name="Chhe C."/>
            <person name="Baramee S."/>
            <person name="Kosugi A."/>
        </authorList>
    </citation>
    <scope>NUCLEOTIDE SEQUENCE</scope>
    <source>
        <strain evidence="7">K13</strain>
    </source>
</reference>
<sequence>MYGVLRHEQDAREAAHEVWVRLYYALPQYQFNGFKTWLSRIAVHKAIDWKRRKDRRKEELLDTQEPDGEQLVSLTSRSDDIEQVLLNKERQALIQKQVRQMPETYRSVVTAYYLQQRSYKEIAAEHGLEVKSVESRLYRAKQWMRKHWKEEDWL</sequence>
<dbReference type="InterPro" id="IPR039425">
    <property type="entry name" value="RNA_pol_sigma-70-like"/>
</dbReference>
<comment type="caution">
    <text evidence="7">The sequence shown here is derived from an EMBL/GenBank/DDBJ whole genome shotgun (WGS) entry which is preliminary data.</text>
</comment>
<evidence type="ECO:0000256" key="1">
    <source>
        <dbReference type="ARBA" id="ARBA00010641"/>
    </source>
</evidence>
<feature type="domain" description="RNA polymerase sigma-70 region 2" evidence="5">
    <location>
        <begin position="2"/>
        <end position="56"/>
    </location>
</feature>
<dbReference type="GO" id="GO:0003677">
    <property type="term" value="F:DNA binding"/>
    <property type="evidence" value="ECO:0007669"/>
    <property type="project" value="InterPro"/>
</dbReference>
<gene>
    <name evidence="7" type="primary">sigW_1</name>
    <name evidence="7" type="ORF">XYCOK13_17940</name>
</gene>
<evidence type="ECO:0000256" key="4">
    <source>
        <dbReference type="ARBA" id="ARBA00023163"/>
    </source>
</evidence>
<keyword evidence="2" id="KW-0805">Transcription regulation</keyword>
<feature type="domain" description="RNA polymerase sigma factor 70 region 4 type 2" evidence="6">
    <location>
        <begin position="93"/>
        <end position="144"/>
    </location>
</feature>